<keyword evidence="3" id="KW-1185">Reference proteome</keyword>
<evidence type="ECO:0000256" key="1">
    <source>
        <dbReference type="SAM" id="Phobius"/>
    </source>
</evidence>
<dbReference type="Proteomes" id="UP000035489">
    <property type="component" value="Unassembled WGS sequence"/>
</dbReference>
<accession>A0A0H1RAC7</accession>
<gene>
    <name evidence="2" type="ORF">AA309_30785</name>
</gene>
<protein>
    <submittedName>
        <fullName evidence="2">Uncharacterized protein</fullName>
    </submittedName>
</protein>
<feature type="transmembrane region" description="Helical" evidence="1">
    <location>
        <begin position="25"/>
        <end position="58"/>
    </location>
</feature>
<keyword evidence="1" id="KW-1133">Transmembrane helix</keyword>
<proteinExistence type="predicted"/>
<dbReference type="AlphaFoldDB" id="A0A0H1RAC7"/>
<keyword evidence="1" id="KW-0472">Membrane</keyword>
<keyword evidence="1" id="KW-0812">Transmembrane</keyword>
<comment type="caution">
    <text evidence="2">The sequence shown here is derived from an EMBL/GenBank/DDBJ whole genome shotgun (WGS) entry which is preliminary data.</text>
</comment>
<reference evidence="2 3" key="1">
    <citation type="submission" date="2015-05" db="EMBL/GenBank/DDBJ databases">
        <title>Draft genome sequence of Microvirga vignae strain BR3299, a novel nitrogen fixing bacteria isolated from Brazil semi-aired region.</title>
        <authorList>
            <person name="Zilli J.E."/>
            <person name="Passos S.R."/>
            <person name="Leite J."/>
            <person name="Baldani J.I."/>
            <person name="Xavier G.R."/>
            <person name="Rumjaneck N.G."/>
            <person name="Simoes-Araujo J.L."/>
        </authorList>
    </citation>
    <scope>NUCLEOTIDE SEQUENCE [LARGE SCALE GENOMIC DNA]</scope>
    <source>
        <strain evidence="2 3">BR3299</strain>
    </source>
</reference>
<sequence>MPEQGRCRDAGFPGDVPRTRRPWPAILRLALLVSFETAVLMVGLAMVLSLPFALAALVPHLRVRVA</sequence>
<organism evidence="2 3">
    <name type="scientific">Microvirga vignae</name>
    <dbReference type="NCBI Taxonomy" id="1225564"/>
    <lineage>
        <taxon>Bacteria</taxon>
        <taxon>Pseudomonadati</taxon>
        <taxon>Pseudomonadota</taxon>
        <taxon>Alphaproteobacteria</taxon>
        <taxon>Hyphomicrobiales</taxon>
        <taxon>Methylobacteriaceae</taxon>
        <taxon>Microvirga</taxon>
    </lineage>
</organism>
<name>A0A0H1RAC7_9HYPH</name>
<evidence type="ECO:0000313" key="2">
    <source>
        <dbReference type="EMBL" id="KLK89547.1"/>
    </source>
</evidence>
<evidence type="ECO:0000313" key="3">
    <source>
        <dbReference type="Proteomes" id="UP000035489"/>
    </source>
</evidence>
<dbReference type="EMBL" id="LCYG01000142">
    <property type="protein sequence ID" value="KLK89547.1"/>
    <property type="molecule type" value="Genomic_DNA"/>
</dbReference>